<dbReference type="Proteomes" id="UP000321514">
    <property type="component" value="Unassembled WGS sequence"/>
</dbReference>
<accession>A0A511ST15</accession>
<organism evidence="1 4">
    <name type="scientific">Myxococcus fulvus</name>
    <dbReference type="NCBI Taxonomy" id="33"/>
    <lineage>
        <taxon>Bacteria</taxon>
        <taxon>Pseudomonadati</taxon>
        <taxon>Myxococcota</taxon>
        <taxon>Myxococcia</taxon>
        <taxon>Myxococcales</taxon>
        <taxon>Cystobacterineae</taxon>
        <taxon>Myxococcaceae</taxon>
        <taxon>Myxococcus</taxon>
    </lineage>
</organism>
<evidence type="ECO:0000313" key="1">
    <source>
        <dbReference type="EMBL" id="GEN05075.1"/>
    </source>
</evidence>
<dbReference type="STRING" id="1334629.MFUL124B02_07795"/>
<name>A0A511ST15_MYXFU</name>
<keyword evidence="3" id="KW-1185">Reference proteome</keyword>
<reference evidence="1 4" key="2">
    <citation type="submission" date="2019-07" db="EMBL/GenBank/DDBJ databases">
        <title>Whole genome shotgun sequence of Myxococcus fulvus NBRC 100333.</title>
        <authorList>
            <person name="Hosoyama A."/>
            <person name="Uohara A."/>
            <person name="Ohji S."/>
            <person name="Ichikawa N."/>
        </authorList>
    </citation>
    <scope>NUCLEOTIDE SEQUENCE [LARGE SCALE GENOMIC DNA]</scope>
    <source>
        <strain evidence="1 4">NBRC 100333</strain>
    </source>
</reference>
<proteinExistence type="predicted"/>
<evidence type="ECO:0000313" key="4">
    <source>
        <dbReference type="Proteomes" id="UP000321514"/>
    </source>
</evidence>
<reference evidence="2 3" key="1">
    <citation type="submission" date="2016-10" db="EMBL/GenBank/DDBJ databases">
        <authorList>
            <person name="Varghese N."/>
            <person name="Submissions S."/>
        </authorList>
    </citation>
    <scope>NUCLEOTIDE SEQUENCE [LARGE SCALE GENOMIC DNA]</scope>
    <source>
        <strain evidence="2 3">DSM 16525</strain>
    </source>
</reference>
<dbReference type="EMBL" id="BJXR01000002">
    <property type="protein sequence ID" value="GEN05075.1"/>
    <property type="molecule type" value="Genomic_DNA"/>
</dbReference>
<evidence type="ECO:0000313" key="2">
    <source>
        <dbReference type="EMBL" id="SET18839.1"/>
    </source>
</evidence>
<gene>
    <name evidence="1" type="ORF">MFU01_01120</name>
    <name evidence="2" type="ORF">SAMN05443572_1011381</name>
</gene>
<dbReference type="RefSeq" id="WP_046711484.1">
    <property type="nucleotide sequence ID" value="NZ_BJXR01000002.1"/>
</dbReference>
<dbReference type="AlphaFoldDB" id="A0A511ST15"/>
<dbReference type="EMBL" id="FOIB01000001">
    <property type="protein sequence ID" value="SET18839.1"/>
    <property type="molecule type" value="Genomic_DNA"/>
</dbReference>
<evidence type="ECO:0000313" key="3">
    <source>
        <dbReference type="Proteomes" id="UP000183760"/>
    </source>
</evidence>
<dbReference type="Proteomes" id="UP000183760">
    <property type="component" value="Unassembled WGS sequence"/>
</dbReference>
<protein>
    <submittedName>
        <fullName evidence="1">Uncharacterized protein</fullName>
    </submittedName>
</protein>
<comment type="caution">
    <text evidence="1">The sequence shown here is derived from an EMBL/GenBank/DDBJ whole genome shotgun (WGS) entry which is preliminary data.</text>
</comment>
<sequence>MSAQSLKKKLTLKKETLRTLETVEPSLLEGVVGGAGLGFDNAITLTATQDPNRLTLKTR</sequence>